<protein>
    <submittedName>
        <fullName evidence="2">16S rRNA (Uracil(1498)-N(3))-methyltransferase</fullName>
    </submittedName>
</protein>
<dbReference type="RefSeq" id="WP_362875171.1">
    <property type="nucleotide sequence ID" value="NZ_PCGC01000729.1"/>
</dbReference>
<dbReference type="GO" id="GO:0008168">
    <property type="term" value="F:methyltransferase activity"/>
    <property type="evidence" value="ECO:0007669"/>
    <property type="project" value="UniProtKB-KW"/>
</dbReference>
<proteinExistence type="predicted"/>
<dbReference type="Pfam" id="PF20260">
    <property type="entry name" value="PUA_4"/>
    <property type="match status" value="1"/>
</dbReference>
<reference evidence="2 3" key="1">
    <citation type="submission" date="2017-10" db="EMBL/GenBank/DDBJ databases">
        <title>Draft genomes of the Enterococcus faecium isolated from human feces before and after Helicobacter pylori eradication therapy.</title>
        <authorList>
            <person name="Prianichniikov N.A."/>
            <person name="Glushchenko O.E."/>
            <person name="Malakhova M.V."/>
        </authorList>
    </citation>
    <scope>NUCLEOTIDE SEQUENCE [LARGE SCALE GENOMIC DNA]</scope>
    <source>
        <strain evidence="2 3">Hp_5-7</strain>
    </source>
</reference>
<dbReference type="InterPro" id="IPR046887">
    <property type="entry name" value="RsmE_PUA-like"/>
</dbReference>
<keyword evidence="2" id="KW-0808">Transferase</keyword>
<evidence type="ECO:0000313" key="2">
    <source>
        <dbReference type="EMBL" id="PHL19801.1"/>
    </source>
</evidence>
<keyword evidence="2" id="KW-0489">Methyltransferase</keyword>
<dbReference type="InterPro" id="IPR015947">
    <property type="entry name" value="PUA-like_sf"/>
</dbReference>
<dbReference type="Proteomes" id="UP000224303">
    <property type="component" value="Unassembled WGS sequence"/>
</dbReference>
<feature type="domain" description="Ribosomal RNA small subunit methyltransferase E PUA-like" evidence="1">
    <location>
        <begin position="18"/>
        <end position="38"/>
    </location>
</feature>
<feature type="non-terminal residue" evidence="2">
    <location>
        <position position="38"/>
    </location>
</feature>
<gene>
    <name evidence="2" type="ORF">CQR37_18245</name>
</gene>
<dbReference type="GO" id="GO:0032259">
    <property type="term" value="P:methylation"/>
    <property type="evidence" value="ECO:0007669"/>
    <property type="project" value="UniProtKB-KW"/>
</dbReference>
<evidence type="ECO:0000259" key="1">
    <source>
        <dbReference type="Pfam" id="PF20260"/>
    </source>
</evidence>
<name>A0A2G0E5Q4_ENTFC</name>
<organism evidence="2 3">
    <name type="scientific">Enterococcus faecium</name>
    <name type="common">Streptococcus faecium</name>
    <dbReference type="NCBI Taxonomy" id="1352"/>
    <lineage>
        <taxon>Bacteria</taxon>
        <taxon>Bacillati</taxon>
        <taxon>Bacillota</taxon>
        <taxon>Bacilli</taxon>
        <taxon>Lactobacillales</taxon>
        <taxon>Enterococcaceae</taxon>
        <taxon>Enterococcus</taxon>
    </lineage>
</organism>
<dbReference type="Gene3D" id="2.40.240.20">
    <property type="entry name" value="Hypothetical PUA domain-like, domain 1"/>
    <property type="match status" value="1"/>
</dbReference>
<evidence type="ECO:0000313" key="3">
    <source>
        <dbReference type="Proteomes" id="UP000224303"/>
    </source>
</evidence>
<comment type="caution">
    <text evidence="2">The sequence shown here is derived from an EMBL/GenBank/DDBJ whole genome shotgun (WGS) entry which is preliminary data.</text>
</comment>
<dbReference type="SUPFAM" id="SSF88697">
    <property type="entry name" value="PUA domain-like"/>
    <property type="match status" value="1"/>
</dbReference>
<dbReference type="EMBL" id="PCGC01000729">
    <property type="protein sequence ID" value="PHL19801.1"/>
    <property type="molecule type" value="Genomic_DNA"/>
</dbReference>
<accession>A0A2G0E5Q4</accession>
<dbReference type="AlphaFoldDB" id="A0A2G0E5Q4"/>
<sequence>MQRYFLKESYEPRDHFILKGETYHHIVRVMRMEPKDEV</sequence>